<evidence type="ECO:0000313" key="7">
    <source>
        <dbReference type="Proteomes" id="UP000741013"/>
    </source>
</evidence>
<evidence type="ECO:0000259" key="4">
    <source>
        <dbReference type="PROSITE" id="PS50112"/>
    </source>
</evidence>
<dbReference type="CDD" id="cd00130">
    <property type="entry name" value="PAS"/>
    <property type="match status" value="1"/>
</dbReference>
<keyword evidence="2" id="KW-0418">Kinase</keyword>
<dbReference type="Proteomes" id="UP000741013">
    <property type="component" value="Unassembled WGS sequence"/>
</dbReference>
<keyword evidence="7" id="KW-1185">Reference proteome</keyword>
<dbReference type="SUPFAM" id="SSF55874">
    <property type="entry name" value="ATPase domain of HSP90 chaperone/DNA topoisomerase II/histidine kinase"/>
    <property type="match status" value="1"/>
</dbReference>
<evidence type="ECO:0000259" key="5">
    <source>
        <dbReference type="PROSITE" id="PS50113"/>
    </source>
</evidence>
<reference evidence="6 7" key="1">
    <citation type="submission" date="2021-03" db="EMBL/GenBank/DDBJ databases">
        <title>Sequencing the genomes of 1000 actinobacteria strains.</title>
        <authorList>
            <person name="Klenk H.-P."/>
        </authorList>
    </citation>
    <scope>NUCLEOTIDE SEQUENCE [LARGE SCALE GENOMIC DNA]</scope>
    <source>
        <strain evidence="6 7">DSM 45510</strain>
    </source>
</reference>
<keyword evidence="1" id="KW-0808">Transferase</keyword>
<organism evidence="6 7">
    <name type="scientific">Amycolatopsis magusensis</name>
    <dbReference type="NCBI Taxonomy" id="882444"/>
    <lineage>
        <taxon>Bacteria</taxon>
        <taxon>Bacillati</taxon>
        <taxon>Actinomycetota</taxon>
        <taxon>Actinomycetes</taxon>
        <taxon>Pseudonocardiales</taxon>
        <taxon>Pseudonocardiaceae</taxon>
        <taxon>Amycolatopsis</taxon>
    </lineage>
</organism>
<keyword evidence="3" id="KW-0902">Two-component regulatory system</keyword>
<dbReference type="Pfam" id="PF07730">
    <property type="entry name" value="HisKA_3"/>
    <property type="match status" value="1"/>
</dbReference>
<comment type="caution">
    <text evidence="6">The sequence shown here is derived from an EMBL/GenBank/DDBJ whole genome shotgun (WGS) entry which is preliminary data.</text>
</comment>
<dbReference type="RefSeq" id="WP_308158950.1">
    <property type="nucleotide sequence ID" value="NZ_JAGGMS010000001.1"/>
</dbReference>
<dbReference type="PROSITE" id="PS50113">
    <property type="entry name" value="PAC"/>
    <property type="match status" value="1"/>
</dbReference>
<dbReference type="CDD" id="cd16917">
    <property type="entry name" value="HATPase_UhpB-NarQ-NarX-like"/>
    <property type="match status" value="1"/>
</dbReference>
<dbReference type="InterPro" id="IPR036890">
    <property type="entry name" value="HATPase_C_sf"/>
</dbReference>
<dbReference type="PROSITE" id="PS50112">
    <property type="entry name" value="PAS"/>
    <property type="match status" value="1"/>
</dbReference>
<dbReference type="InterPro" id="IPR011712">
    <property type="entry name" value="Sig_transdc_His_kin_sub3_dim/P"/>
</dbReference>
<dbReference type="InterPro" id="IPR003594">
    <property type="entry name" value="HATPase_dom"/>
</dbReference>
<dbReference type="Pfam" id="PF02518">
    <property type="entry name" value="HATPase_c"/>
    <property type="match status" value="1"/>
</dbReference>
<dbReference type="PANTHER" id="PTHR24421">
    <property type="entry name" value="NITRATE/NITRITE SENSOR PROTEIN NARX-RELATED"/>
    <property type="match status" value="1"/>
</dbReference>
<feature type="domain" description="PAC" evidence="5">
    <location>
        <begin position="87"/>
        <end position="139"/>
    </location>
</feature>
<dbReference type="InterPro" id="IPR035965">
    <property type="entry name" value="PAS-like_dom_sf"/>
</dbReference>
<evidence type="ECO:0000256" key="2">
    <source>
        <dbReference type="ARBA" id="ARBA00022777"/>
    </source>
</evidence>
<dbReference type="InterPro" id="IPR000700">
    <property type="entry name" value="PAS-assoc_C"/>
</dbReference>
<gene>
    <name evidence="6" type="ORF">JOM49_006586</name>
</gene>
<accession>A0ABS4Q1R2</accession>
<proteinExistence type="predicted"/>
<dbReference type="Pfam" id="PF13426">
    <property type="entry name" value="PAS_9"/>
    <property type="match status" value="1"/>
</dbReference>
<dbReference type="SMART" id="SM00387">
    <property type="entry name" value="HATPase_c"/>
    <property type="match status" value="1"/>
</dbReference>
<evidence type="ECO:0000313" key="6">
    <source>
        <dbReference type="EMBL" id="MBP2185060.1"/>
    </source>
</evidence>
<name>A0ABS4Q1R2_9PSEU</name>
<dbReference type="Gene3D" id="1.20.5.1930">
    <property type="match status" value="1"/>
</dbReference>
<dbReference type="Gene3D" id="3.30.565.10">
    <property type="entry name" value="Histidine kinase-like ATPase, C-terminal domain"/>
    <property type="match status" value="1"/>
</dbReference>
<dbReference type="NCBIfam" id="TIGR00229">
    <property type="entry name" value="sensory_box"/>
    <property type="match status" value="1"/>
</dbReference>
<dbReference type="SUPFAM" id="SSF55785">
    <property type="entry name" value="PYP-like sensor domain (PAS domain)"/>
    <property type="match status" value="1"/>
</dbReference>
<dbReference type="EMBL" id="JAGGMS010000001">
    <property type="protein sequence ID" value="MBP2185060.1"/>
    <property type="molecule type" value="Genomic_DNA"/>
</dbReference>
<protein>
    <submittedName>
        <fullName evidence="6">PAS domain S-box-containing protein</fullName>
    </submittedName>
</protein>
<dbReference type="InterPro" id="IPR050482">
    <property type="entry name" value="Sensor_HK_TwoCompSys"/>
</dbReference>
<dbReference type="SMART" id="SM00091">
    <property type="entry name" value="PAS"/>
    <property type="match status" value="1"/>
</dbReference>
<evidence type="ECO:0000256" key="3">
    <source>
        <dbReference type="ARBA" id="ARBA00023012"/>
    </source>
</evidence>
<dbReference type="InterPro" id="IPR000014">
    <property type="entry name" value="PAS"/>
</dbReference>
<dbReference type="Gene3D" id="3.30.450.20">
    <property type="entry name" value="PAS domain"/>
    <property type="match status" value="1"/>
</dbReference>
<feature type="domain" description="PAS" evidence="4">
    <location>
        <begin position="28"/>
        <end position="68"/>
    </location>
</feature>
<sequence>MSEPDPLDDPYSGDSFRLFVQSVQDYAIFMLDPQGVVSTWNSGAERIKGYRAEQIIGRHFSVFYPPEDLRAGKPAHELKVATAEGRFEDEGWRVREDGSRFWAVVVITALFDDRGTLRGFGKVTRDVSERVRAENELVERRRLFFHLVEAQEAERRRIAWDVHDDSIQAMAAVSMRVQLLARQVPADHLPAVRALDTAVSETIGRLRDLVRRLRPPTLDERTLTEAVGAHLRQLAAQGIETELETTELTGDPPPEASVTLFRIVGEALTNVQKHSRANRVRVRLRSIDRGTLTEVTDDGVGTDVVVVGGFGEPGSHFGLQAMRERAEAVGGWWELISEPGRGALVRFWVPDGPGPGAGVGQ</sequence>
<evidence type="ECO:0000256" key="1">
    <source>
        <dbReference type="ARBA" id="ARBA00022679"/>
    </source>
</evidence>